<name>A0ABS6FWP7_9BACL</name>
<evidence type="ECO:0000313" key="1">
    <source>
        <dbReference type="EMBL" id="MBU5674519.1"/>
    </source>
</evidence>
<proteinExistence type="predicted"/>
<comment type="caution">
    <text evidence="1">The sequence shown here is derived from an EMBL/GenBank/DDBJ whole genome shotgun (WGS) entry which is preliminary data.</text>
</comment>
<evidence type="ECO:0000313" key="2">
    <source>
        <dbReference type="Proteomes" id="UP000743001"/>
    </source>
</evidence>
<dbReference type="EMBL" id="JAHLQJ010000029">
    <property type="protein sequence ID" value="MBU5674519.1"/>
    <property type="molecule type" value="Genomic_DNA"/>
</dbReference>
<gene>
    <name evidence="1" type="ORF">KQJ23_21985</name>
</gene>
<sequence length="304" mass="35231">MISSNQNSENNLVLFPKTLDFYQIELTRMLETERYGEAADLLQFLLQCQGQEERLYDEWRALLNWLIDAFPNLRGESADQSRTEDEGEEEMARRHLEAKLAEDAQYAEKLLNTVIKKPLSEQTLLALDQLAYLDKPEVDEALIGWLEQQQLHPLLQFRVLQTLRRRGTSGIITVSRSGERVEIELESVPLNPEDFPRPVHAVLDRVADHAQVQNPTLFYFSQELWSQFIMAMYGTKDYISLLNEEDDYIDIWAAALHKTVSESVPGNLDEQEIRSMYSITDNLRLRYEQAYRSIRQFVAGGLKG</sequence>
<keyword evidence="2" id="KW-1185">Reference proteome</keyword>
<protein>
    <submittedName>
        <fullName evidence="1">Uncharacterized protein</fullName>
    </submittedName>
</protein>
<reference evidence="1 2" key="1">
    <citation type="submission" date="2021-06" db="EMBL/GenBank/DDBJ databases">
        <authorList>
            <person name="Sun Q."/>
            <person name="Li D."/>
        </authorList>
    </citation>
    <scope>NUCLEOTIDE SEQUENCE [LARGE SCALE GENOMIC DNA]</scope>
    <source>
        <strain evidence="1 2">MSJ-6</strain>
    </source>
</reference>
<dbReference type="Proteomes" id="UP000743001">
    <property type="component" value="Unassembled WGS sequence"/>
</dbReference>
<accession>A0ABS6FWP7</accession>
<organism evidence="1 2">
    <name type="scientific">Paenibacillus brevis</name>
    <dbReference type="NCBI Taxonomy" id="2841508"/>
    <lineage>
        <taxon>Bacteria</taxon>
        <taxon>Bacillati</taxon>
        <taxon>Bacillota</taxon>
        <taxon>Bacilli</taxon>
        <taxon>Bacillales</taxon>
        <taxon>Paenibacillaceae</taxon>
        <taxon>Paenibacillus</taxon>
    </lineage>
</organism>